<protein>
    <submittedName>
        <fullName evidence="2">Uncharacterized protein</fullName>
    </submittedName>
</protein>
<evidence type="ECO:0000313" key="3">
    <source>
        <dbReference type="Proteomes" id="UP000001542"/>
    </source>
</evidence>
<dbReference type="RefSeq" id="XP_001326958.1">
    <property type="nucleotide sequence ID" value="XM_001326923.1"/>
</dbReference>
<dbReference type="KEGG" id="tva:4772729"/>
<keyword evidence="3" id="KW-1185">Reference proteome</keyword>
<proteinExistence type="predicted"/>
<gene>
    <name evidence="2" type="ORF">TVAG_038420</name>
</gene>
<feature type="compositionally biased region" description="Polar residues" evidence="1">
    <location>
        <begin position="1638"/>
        <end position="1652"/>
    </location>
</feature>
<feature type="region of interest" description="Disordered" evidence="1">
    <location>
        <begin position="1010"/>
        <end position="1031"/>
    </location>
</feature>
<name>A2DXZ9_TRIV3</name>
<dbReference type="OrthoDB" id="10579137at2759"/>
<evidence type="ECO:0000256" key="1">
    <source>
        <dbReference type="SAM" id="MobiDB-lite"/>
    </source>
</evidence>
<feature type="compositionally biased region" description="Basic residues" evidence="1">
    <location>
        <begin position="1010"/>
        <end position="1024"/>
    </location>
</feature>
<accession>A2DXZ9</accession>
<sequence>MNWKDINSVDLEKSSLSQNDYIHALVMKKQWDTILGFAETNSKVFLKCLHIPPVKKNIFNNLDENRLLTLLERSIEPVRSMIFNILTEFADSKPYIQDVAMTLLHNSAKYPFIVDHAAQVVLLLPLDKIKKAFTTRAAGEGKTVYEIILATIDGEDAIEGEYINLNPSPRVLSKRPSIIGVVFDLFEEIVKSDSYISYDSNIMEYIQSYYPTYSKIPALKARLQKIVISACPEKIICKKTYQFLIDGTLPVPYNFDLSFFLEHKMVTLEQITEMIIQALAKDAELPSIKGTNLSRYIKNLPNISSYPMKNMLLTIRSIAREDPNSNYGKIWSRIEKDYENAAAKMLINHGDASLIEFISSALKYTNLYSNKYASDYSIIFSAEKSLEIIKNVITRVISSKDKIILSSSQAYTDRMFSIAKAIGCVIEYYDDAFHDDFFVEMFRHPTNLDKPNYVYEKDTIQGLLCAINVRDPKKMSGIFVPKDKTDEYGFLTNRKIVFPPLPSSITKKTEDYECKTIHPIETSIIQCRLLVNKNTNVSSAAKKLYLSFVNKMLQMALKNPDLASRASEMHFRFCRYCIRDDHEIIGEEICNPAALAAAAKAQDGSIEKLIEMAPNADGIFAMLLGRLLTTRNEMLKDAEDYAVKLVPSVLQKMYEIEQIDHLNFPNIELSYPVNLENTKKVVNSVHNITAPKKFRNMIIKAYMSSATKVPFLFEHNLKPLYYENNETRKLIVRLSSKVLMAVFRNIYQVAQDFKPIAPGSEPSHKFTAVFNLFDRLKNLLTRNTRSVTPFVKNFWEFAKKFGKKASDKYSNGIQYEFNLPITEATYPIFKVCYPDSLLGSLIDDSDLFTILNFFTNYDPYLNSVKAQENEDLNKQPSIFKLNFEATVDVDTNLGRILNNHDYINSLKPASQKSNYSGYTTEFFSTMMQRILTLDPEKTLKLLIQYPGSFVAFAGLLSRLADHCPEVKGSTKLIELMLDTVFKDLTVVDPEPTEEEPNPIHSETIFTKYQNKMKTRRPKKNGRKKGASDSKDFTNASDKRFSMNLALIAKLCSILRAPCFASKVNIGTFTDSLNQVLRLPPDIITQRLGDNENVVHNWSAQLADLIVYNLDFGKDTKPADWAKTMDKKFDTYGRMFGVPALLHQTLAATLDKFSLMQHLEERCALMSALASMTELSMHDETFAPGVGFRMKTICWCLSPEVLGYPLPQFSVDYIKRISTNENLSIDMVRTISSCIVSYFQSQSLIGMKPAQFDDFFEVFKNMNTPKFNLLIPHMARLIFRDSCKLFGYCEDILPSSADPDEVVFNPICSIVEMPSKGEWFPLQTKLCASLVAQGILSKNEKIAQLTMKVLTSASGVASISEIVAPRVIYLLKNYSVQGGITCALEFAVSFVFEPQNAKYTEAVDAFIGLMESVNKQVSERLDNLAQSIWLNSIDESKFNGLKHFYETVNNCINGILVNLDSKGAKYVSEIMKRLIPNGICDNDLLPIQSPKTFMIVTRFMAFPKIEKLYETDIDALFEFIEEMKDYLYAMPTFTNMIFWNHANLFDEEVLKKSAKLSDAAVSKTNFFAHMTADLFHRLHVKGTDIKDLLPFAHRFIGKATSNFDQVGAPSNVKEGSLAEHYEAEIIIYNDRQKGVKAEQGTTKQIQTKSSGKSGNALEPPSFDWNAASNVQINQQVTVSFANIFNIKL</sequence>
<dbReference type="InParanoid" id="A2DXZ9"/>
<dbReference type="VEuPathDB" id="TrichDB:TVAG_038420"/>
<feature type="region of interest" description="Disordered" evidence="1">
    <location>
        <begin position="1636"/>
        <end position="1657"/>
    </location>
</feature>
<organism evidence="2 3">
    <name type="scientific">Trichomonas vaginalis (strain ATCC PRA-98 / G3)</name>
    <dbReference type="NCBI Taxonomy" id="412133"/>
    <lineage>
        <taxon>Eukaryota</taxon>
        <taxon>Metamonada</taxon>
        <taxon>Parabasalia</taxon>
        <taxon>Trichomonadida</taxon>
        <taxon>Trichomonadidae</taxon>
        <taxon>Trichomonas</taxon>
    </lineage>
</organism>
<reference evidence="2" key="2">
    <citation type="journal article" date="2007" name="Science">
        <title>Draft genome sequence of the sexually transmitted pathogen Trichomonas vaginalis.</title>
        <authorList>
            <person name="Carlton J.M."/>
            <person name="Hirt R.P."/>
            <person name="Silva J.C."/>
            <person name="Delcher A.L."/>
            <person name="Schatz M."/>
            <person name="Zhao Q."/>
            <person name="Wortman J.R."/>
            <person name="Bidwell S.L."/>
            <person name="Alsmark U.C.M."/>
            <person name="Besteiro S."/>
            <person name="Sicheritz-Ponten T."/>
            <person name="Noel C.J."/>
            <person name="Dacks J.B."/>
            <person name="Foster P.G."/>
            <person name="Simillion C."/>
            <person name="Van de Peer Y."/>
            <person name="Miranda-Saavedra D."/>
            <person name="Barton G.J."/>
            <person name="Westrop G.D."/>
            <person name="Mueller S."/>
            <person name="Dessi D."/>
            <person name="Fiori P.L."/>
            <person name="Ren Q."/>
            <person name="Paulsen I."/>
            <person name="Zhang H."/>
            <person name="Bastida-Corcuera F.D."/>
            <person name="Simoes-Barbosa A."/>
            <person name="Brown M.T."/>
            <person name="Hayes R.D."/>
            <person name="Mukherjee M."/>
            <person name="Okumura C.Y."/>
            <person name="Schneider R."/>
            <person name="Smith A.J."/>
            <person name="Vanacova S."/>
            <person name="Villalvazo M."/>
            <person name="Haas B.J."/>
            <person name="Pertea M."/>
            <person name="Feldblyum T.V."/>
            <person name="Utterback T.R."/>
            <person name="Shu C.L."/>
            <person name="Osoegawa K."/>
            <person name="de Jong P.J."/>
            <person name="Hrdy I."/>
            <person name="Horvathova L."/>
            <person name="Zubacova Z."/>
            <person name="Dolezal P."/>
            <person name="Malik S.B."/>
            <person name="Logsdon J.M. Jr."/>
            <person name="Henze K."/>
            <person name="Gupta A."/>
            <person name="Wang C.C."/>
            <person name="Dunne R.L."/>
            <person name="Upcroft J.A."/>
            <person name="Upcroft P."/>
            <person name="White O."/>
            <person name="Salzberg S.L."/>
            <person name="Tang P."/>
            <person name="Chiu C.-H."/>
            <person name="Lee Y.-S."/>
            <person name="Embley T.M."/>
            <person name="Coombs G.H."/>
            <person name="Mottram J.C."/>
            <person name="Tachezy J."/>
            <person name="Fraser-Liggett C.M."/>
            <person name="Johnson P.J."/>
        </authorList>
    </citation>
    <scope>NUCLEOTIDE SEQUENCE [LARGE SCALE GENOMIC DNA]</scope>
    <source>
        <strain evidence="2">G3</strain>
    </source>
</reference>
<reference evidence="2" key="1">
    <citation type="submission" date="2006-10" db="EMBL/GenBank/DDBJ databases">
        <authorList>
            <person name="Amadeo P."/>
            <person name="Zhao Q."/>
            <person name="Wortman J."/>
            <person name="Fraser-Liggett C."/>
            <person name="Carlton J."/>
        </authorList>
    </citation>
    <scope>NUCLEOTIDE SEQUENCE</scope>
    <source>
        <strain evidence="2">G3</strain>
    </source>
</reference>
<dbReference type="VEuPathDB" id="TrichDB:TVAGG3_0960850"/>
<evidence type="ECO:0000313" key="2">
    <source>
        <dbReference type="EMBL" id="EAY14735.1"/>
    </source>
</evidence>
<dbReference type="EMBL" id="DS113266">
    <property type="protein sequence ID" value="EAY14735.1"/>
    <property type="molecule type" value="Genomic_DNA"/>
</dbReference>
<dbReference type="Proteomes" id="UP000001542">
    <property type="component" value="Unassembled WGS sequence"/>
</dbReference>